<sequence length="106" mass="12306">FFQKICVQKNTYIGKYIELKEQDEGDSNKGVKRFLLTSGKGGEEAKYVSFDFLMNEYPDTKIILHKDDSRRPFSLEEFKDKIKIDSLDHCSMILKEDESAAILKFA</sequence>
<feature type="non-terminal residue" evidence="1">
    <location>
        <position position="106"/>
    </location>
</feature>
<keyword evidence="2" id="KW-1185">Reference proteome</keyword>
<reference evidence="2" key="1">
    <citation type="submission" date="2022-10" db="EMBL/GenBank/DDBJ databases">
        <title>Genome assembly of Pristionchus species.</title>
        <authorList>
            <person name="Yoshida K."/>
            <person name="Sommer R.J."/>
        </authorList>
    </citation>
    <scope>NUCLEOTIDE SEQUENCE [LARGE SCALE GENOMIC DNA]</scope>
    <source>
        <strain evidence="2">RS5460</strain>
    </source>
</reference>
<organism evidence="1 2">
    <name type="scientific">Pristionchus mayeri</name>
    <dbReference type="NCBI Taxonomy" id="1317129"/>
    <lineage>
        <taxon>Eukaryota</taxon>
        <taxon>Metazoa</taxon>
        <taxon>Ecdysozoa</taxon>
        <taxon>Nematoda</taxon>
        <taxon>Chromadorea</taxon>
        <taxon>Rhabditida</taxon>
        <taxon>Rhabditina</taxon>
        <taxon>Diplogasteromorpha</taxon>
        <taxon>Diplogasteroidea</taxon>
        <taxon>Neodiplogasteridae</taxon>
        <taxon>Pristionchus</taxon>
    </lineage>
</organism>
<proteinExistence type="predicted"/>
<protein>
    <submittedName>
        <fullName evidence="1">Uncharacterized protein</fullName>
    </submittedName>
</protein>
<name>A0AAN5I6E3_9BILA</name>
<gene>
    <name evidence="1" type="ORF">PMAYCL1PPCAC_23220</name>
</gene>
<evidence type="ECO:0000313" key="1">
    <source>
        <dbReference type="EMBL" id="GMR53025.1"/>
    </source>
</evidence>
<feature type="non-terminal residue" evidence="1">
    <location>
        <position position="1"/>
    </location>
</feature>
<evidence type="ECO:0000313" key="2">
    <source>
        <dbReference type="Proteomes" id="UP001328107"/>
    </source>
</evidence>
<accession>A0AAN5I6E3</accession>
<dbReference type="Proteomes" id="UP001328107">
    <property type="component" value="Unassembled WGS sequence"/>
</dbReference>
<dbReference type="AlphaFoldDB" id="A0AAN5I6E3"/>
<comment type="caution">
    <text evidence="1">The sequence shown here is derived from an EMBL/GenBank/DDBJ whole genome shotgun (WGS) entry which is preliminary data.</text>
</comment>
<dbReference type="EMBL" id="BTRK01000005">
    <property type="protein sequence ID" value="GMR53025.1"/>
    <property type="molecule type" value="Genomic_DNA"/>
</dbReference>